<protein>
    <recommendedName>
        <fullName evidence="1">Transposase IS30-like HTH domain-containing protein</fullName>
    </recommendedName>
</protein>
<dbReference type="Pfam" id="PF13936">
    <property type="entry name" value="HTH_38"/>
    <property type="match status" value="1"/>
</dbReference>
<dbReference type="Gene3D" id="1.10.10.60">
    <property type="entry name" value="Homeodomain-like"/>
    <property type="match status" value="1"/>
</dbReference>
<evidence type="ECO:0000313" key="3">
    <source>
        <dbReference type="Proteomes" id="UP000584867"/>
    </source>
</evidence>
<evidence type="ECO:0000313" key="2">
    <source>
        <dbReference type="EMBL" id="MBB5066166.1"/>
    </source>
</evidence>
<proteinExistence type="predicted"/>
<dbReference type="Proteomes" id="UP000584867">
    <property type="component" value="Unassembled WGS sequence"/>
</dbReference>
<reference evidence="2 3" key="1">
    <citation type="submission" date="2020-08" db="EMBL/GenBank/DDBJ databases">
        <title>Genomic Encyclopedia of Type Strains, Phase IV (KMG-V): Genome sequencing to study the core and pangenomes of soil and plant-associated prokaryotes.</title>
        <authorList>
            <person name="Whitman W."/>
        </authorList>
    </citation>
    <scope>NUCLEOTIDE SEQUENCE [LARGE SCALE GENOMIC DNA]</scope>
    <source>
        <strain evidence="2 3">X5P3</strain>
    </source>
</reference>
<organism evidence="2 3">
    <name type="scientific">Granulicella mallensis</name>
    <dbReference type="NCBI Taxonomy" id="940614"/>
    <lineage>
        <taxon>Bacteria</taxon>
        <taxon>Pseudomonadati</taxon>
        <taxon>Acidobacteriota</taxon>
        <taxon>Terriglobia</taxon>
        <taxon>Terriglobales</taxon>
        <taxon>Acidobacteriaceae</taxon>
        <taxon>Granulicella</taxon>
    </lineage>
</organism>
<feature type="domain" description="Transposase IS30-like HTH" evidence="1">
    <location>
        <begin position="113"/>
        <end position="148"/>
    </location>
</feature>
<dbReference type="InterPro" id="IPR025246">
    <property type="entry name" value="IS30-like_HTH"/>
</dbReference>
<sequence>MKKTSQQYLTNFISKLTITPGKDSCWLYSAGRLKNSKGPTYGMYWDGEKSISAHRYSYEHLLGHGPVPDGLYVCHSCDNPACVRHLFAGTAKENSADMVRKGRSCRGQKRSLKRFTDEEKKEIHELRASGVSQYALAKRFKRAESTISLVLNPRAKKPRKPKPSPVAVAASSKRKTVWQRLDDQLHAEVAGLRRVA</sequence>
<dbReference type="SUPFAM" id="SSF54060">
    <property type="entry name" value="His-Me finger endonucleases"/>
    <property type="match status" value="1"/>
</dbReference>
<accession>A0A7W8EBZ6</accession>
<comment type="caution">
    <text evidence="2">The sequence shown here is derived from an EMBL/GenBank/DDBJ whole genome shotgun (WGS) entry which is preliminary data.</text>
</comment>
<evidence type="ECO:0000259" key="1">
    <source>
        <dbReference type="Pfam" id="PF13936"/>
    </source>
</evidence>
<dbReference type="InterPro" id="IPR044925">
    <property type="entry name" value="His-Me_finger_sf"/>
</dbReference>
<dbReference type="AlphaFoldDB" id="A0A7W8EBZ6"/>
<name>A0A7W8EBZ6_9BACT</name>
<gene>
    <name evidence="2" type="ORF">HDF15_004540</name>
</gene>
<dbReference type="RefSeq" id="WP_184259475.1">
    <property type="nucleotide sequence ID" value="NZ_JACHIO010000024.1"/>
</dbReference>
<dbReference type="EMBL" id="JACHIO010000024">
    <property type="protein sequence ID" value="MBB5066166.1"/>
    <property type="molecule type" value="Genomic_DNA"/>
</dbReference>